<evidence type="ECO:0000313" key="9">
    <source>
        <dbReference type="EMBL" id="KAG1827574.1"/>
    </source>
</evidence>
<evidence type="ECO:0000313" key="10">
    <source>
        <dbReference type="Proteomes" id="UP000807769"/>
    </source>
</evidence>
<dbReference type="PANTHER" id="PTHR46300">
    <property type="entry name" value="P450, PUTATIVE (EUROFUNG)-RELATED-RELATED"/>
    <property type="match status" value="1"/>
</dbReference>
<proteinExistence type="inferred from homology"/>
<keyword evidence="10" id="KW-1185">Reference proteome</keyword>
<keyword evidence="6" id="KW-0560">Oxidoreductase</keyword>
<dbReference type="GO" id="GO:0016705">
    <property type="term" value="F:oxidoreductase activity, acting on paired donors, with incorporation or reduction of molecular oxygen"/>
    <property type="evidence" value="ECO:0007669"/>
    <property type="project" value="InterPro"/>
</dbReference>
<evidence type="ECO:0000256" key="7">
    <source>
        <dbReference type="ARBA" id="ARBA00023004"/>
    </source>
</evidence>
<protein>
    <submittedName>
        <fullName evidence="9">Cytochrome P450</fullName>
    </submittedName>
</protein>
<dbReference type="InterPro" id="IPR036396">
    <property type="entry name" value="Cyt_P450_sf"/>
</dbReference>
<reference evidence="9" key="1">
    <citation type="journal article" date="2020" name="New Phytol.">
        <title>Comparative genomics reveals dynamic genome evolution in host specialist ectomycorrhizal fungi.</title>
        <authorList>
            <person name="Lofgren L.A."/>
            <person name="Nguyen N.H."/>
            <person name="Vilgalys R."/>
            <person name="Ruytinx J."/>
            <person name="Liao H.L."/>
            <person name="Branco S."/>
            <person name="Kuo A."/>
            <person name="LaButti K."/>
            <person name="Lipzen A."/>
            <person name="Andreopoulos W."/>
            <person name="Pangilinan J."/>
            <person name="Riley R."/>
            <person name="Hundley H."/>
            <person name="Na H."/>
            <person name="Barry K."/>
            <person name="Grigoriev I.V."/>
            <person name="Stajich J.E."/>
            <person name="Kennedy P.G."/>
        </authorList>
    </citation>
    <scope>NUCLEOTIDE SEQUENCE</scope>
    <source>
        <strain evidence="9">MN1</strain>
    </source>
</reference>
<dbReference type="InterPro" id="IPR001128">
    <property type="entry name" value="Cyt_P450"/>
</dbReference>
<keyword evidence="7" id="KW-0408">Iron</keyword>
<evidence type="ECO:0000256" key="5">
    <source>
        <dbReference type="ARBA" id="ARBA00022723"/>
    </source>
</evidence>
<dbReference type="GeneID" id="64631861"/>
<comment type="cofactor">
    <cofactor evidence="1">
        <name>heme</name>
        <dbReference type="ChEBI" id="CHEBI:30413"/>
    </cofactor>
</comment>
<dbReference type="Gene3D" id="1.10.630.10">
    <property type="entry name" value="Cytochrome P450"/>
    <property type="match status" value="1"/>
</dbReference>
<dbReference type="GO" id="GO:0020037">
    <property type="term" value="F:heme binding"/>
    <property type="evidence" value="ECO:0007669"/>
    <property type="project" value="InterPro"/>
</dbReference>
<gene>
    <name evidence="9" type="ORF">BJ212DRAFT_1443542</name>
</gene>
<keyword evidence="5" id="KW-0479">Metal-binding</keyword>
<dbReference type="SUPFAM" id="SSF48264">
    <property type="entry name" value="Cytochrome P450"/>
    <property type="match status" value="1"/>
</dbReference>
<comment type="caution">
    <text evidence="9">The sequence shown here is derived from an EMBL/GenBank/DDBJ whole genome shotgun (WGS) entry which is preliminary data.</text>
</comment>
<dbReference type="RefSeq" id="XP_041200421.1">
    <property type="nucleotide sequence ID" value="XM_041337845.1"/>
</dbReference>
<dbReference type="GO" id="GO:0005506">
    <property type="term" value="F:iron ion binding"/>
    <property type="evidence" value="ECO:0007669"/>
    <property type="project" value="InterPro"/>
</dbReference>
<dbReference type="GO" id="GO:0004497">
    <property type="term" value="F:monooxygenase activity"/>
    <property type="evidence" value="ECO:0007669"/>
    <property type="project" value="UniProtKB-KW"/>
</dbReference>
<keyword evidence="4" id="KW-0349">Heme</keyword>
<dbReference type="OrthoDB" id="2789670at2759"/>
<dbReference type="PRINTS" id="PR00463">
    <property type="entry name" value="EP450I"/>
</dbReference>
<comment type="pathway">
    <text evidence="2">Secondary metabolite biosynthesis.</text>
</comment>
<evidence type="ECO:0000256" key="8">
    <source>
        <dbReference type="ARBA" id="ARBA00023033"/>
    </source>
</evidence>
<dbReference type="Proteomes" id="UP000807769">
    <property type="component" value="Unassembled WGS sequence"/>
</dbReference>
<comment type="similarity">
    <text evidence="3">Belongs to the cytochrome P450 family.</text>
</comment>
<evidence type="ECO:0000256" key="3">
    <source>
        <dbReference type="ARBA" id="ARBA00010617"/>
    </source>
</evidence>
<evidence type="ECO:0000256" key="1">
    <source>
        <dbReference type="ARBA" id="ARBA00001971"/>
    </source>
</evidence>
<evidence type="ECO:0000256" key="4">
    <source>
        <dbReference type="ARBA" id="ARBA00022617"/>
    </source>
</evidence>
<organism evidence="9 10">
    <name type="scientific">Suillus subaureus</name>
    <dbReference type="NCBI Taxonomy" id="48587"/>
    <lineage>
        <taxon>Eukaryota</taxon>
        <taxon>Fungi</taxon>
        <taxon>Dikarya</taxon>
        <taxon>Basidiomycota</taxon>
        <taxon>Agaricomycotina</taxon>
        <taxon>Agaricomycetes</taxon>
        <taxon>Agaricomycetidae</taxon>
        <taxon>Boletales</taxon>
        <taxon>Suillineae</taxon>
        <taxon>Suillaceae</taxon>
        <taxon>Suillus</taxon>
    </lineage>
</organism>
<evidence type="ECO:0000256" key="6">
    <source>
        <dbReference type="ARBA" id="ARBA00023002"/>
    </source>
</evidence>
<dbReference type="AlphaFoldDB" id="A0A9P7JK95"/>
<dbReference type="InterPro" id="IPR050364">
    <property type="entry name" value="Cytochrome_P450_fung"/>
</dbReference>
<name>A0A9P7JK95_9AGAM</name>
<dbReference type="PANTHER" id="PTHR46300:SF1">
    <property type="entry name" value="P450, PUTATIVE (EUROFUNG)-RELATED"/>
    <property type="match status" value="1"/>
</dbReference>
<keyword evidence="8" id="KW-0503">Monooxygenase</keyword>
<dbReference type="EMBL" id="JABBWG010000001">
    <property type="protein sequence ID" value="KAG1827574.1"/>
    <property type="molecule type" value="Genomic_DNA"/>
</dbReference>
<evidence type="ECO:0000256" key="2">
    <source>
        <dbReference type="ARBA" id="ARBA00005179"/>
    </source>
</evidence>
<dbReference type="Pfam" id="PF00067">
    <property type="entry name" value="p450"/>
    <property type="match status" value="1"/>
</dbReference>
<sequence>MGVVVWAYLRKSDSRLPLPPSPPTWRLRGHFLPPRNASLTVARWIDEYGPLITIRSGIQTIVIIGRHKAAVDIMEKQGKMLADRPHLAAEDILTRGLSLALSHVGDRFRRMRRALHAHLQPKSAETYQPLQMSQAKTVILNILDDPHNFQNHLVTYAAATIMKIAYGKITPTSATDPEVREAHQIIRRFRTILLPGAYWVESIPWLKYLPWYASELKDQFERTRRLYTDQLNRVKLHMSNVDIGPSFSKYILENEHLYGLTEIEKAYLAGSFFGAGTETTSVAICTVLMAAAHFPEEQAKVQAELDAVIGLERVPTFADKPSLPRLEAFISEALRWRPLAPEVHPTGLPHRTTEDVIWENYCIPAGTTVAGNHCAWIDEQGRLRDDLTFFVFGFGRRSVFINSLLILWAFQLSLDPTKPQDDMGFNTAAMPDVPCSIEFQTRIPEVEVRRMMQNYPEGE</sequence>
<accession>A0A9P7JK95</accession>
<dbReference type="InterPro" id="IPR002401">
    <property type="entry name" value="Cyt_P450_E_grp-I"/>
</dbReference>